<evidence type="ECO:0000313" key="3">
    <source>
        <dbReference type="EnsemblProtists" id="EOD09543"/>
    </source>
</evidence>
<dbReference type="Proteomes" id="UP000013827">
    <property type="component" value="Unassembled WGS sequence"/>
</dbReference>
<proteinExistence type="predicted"/>
<feature type="signal peptide" evidence="2">
    <location>
        <begin position="1"/>
        <end position="24"/>
    </location>
</feature>
<protein>
    <recommendedName>
        <fullName evidence="5">Apple domain-containing protein</fullName>
    </recommendedName>
</protein>
<dbReference type="AlphaFoldDB" id="A0A0D3IE58"/>
<evidence type="ECO:0000313" key="4">
    <source>
        <dbReference type="Proteomes" id="UP000013827"/>
    </source>
</evidence>
<dbReference type="EnsemblProtists" id="EOD09543">
    <property type="protein sequence ID" value="EOD09543"/>
    <property type="gene ID" value="EMIHUDRAFT_198031"/>
</dbReference>
<dbReference type="HOGENOM" id="CLU_925703_0_0_1"/>
<dbReference type="PaxDb" id="2903-EOD09543"/>
<name>A0A0D3IE58_EMIH1</name>
<dbReference type="PANTHER" id="PTHR33344:SF1">
    <property type="entry name" value="OS06G0214100 PROTEIN"/>
    <property type="match status" value="1"/>
</dbReference>
<feature type="region of interest" description="Disordered" evidence="1">
    <location>
        <begin position="35"/>
        <end position="81"/>
    </location>
</feature>
<dbReference type="RefSeq" id="XP_005761972.1">
    <property type="nucleotide sequence ID" value="XM_005761915.1"/>
</dbReference>
<dbReference type="KEGG" id="ehx:EMIHUDRAFT_198031"/>
<organism evidence="3 4">
    <name type="scientific">Emiliania huxleyi (strain CCMP1516)</name>
    <dbReference type="NCBI Taxonomy" id="280463"/>
    <lineage>
        <taxon>Eukaryota</taxon>
        <taxon>Haptista</taxon>
        <taxon>Haptophyta</taxon>
        <taxon>Prymnesiophyceae</taxon>
        <taxon>Isochrysidales</taxon>
        <taxon>Noelaerhabdaceae</taxon>
        <taxon>Emiliania</taxon>
    </lineage>
</organism>
<dbReference type="PANTHER" id="PTHR33344">
    <property type="entry name" value="OS02G0761600 PROTEIN"/>
    <property type="match status" value="1"/>
</dbReference>
<feature type="compositionally biased region" description="Low complexity" evidence="1">
    <location>
        <begin position="43"/>
        <end position="55"/>
    </location>
</feature>
<accession>A0A0D3IE58</accession>
<evidence type="ECO:0000256" key="2">
    <source>
        <dbReference type="SAM" id="SignalP"/>
    </source>
</evidence>
<reference evidence="3" key="2">
    <citation type="submission" date="2024-10" db="UniProtKB">
        <authorList>
            <consortium name="EnsemblProtists"/>
        </authorList>
    </citation>
    <scope>IDENTIFICATION</scope>
</reference>
<evidence type="ECO:0008006" key="5">
    <source>
        <dbReference type="Google" id="ProtNLM"/>
    </source>
</evidence>
<reference evidence="4" key="1">
    <citation type="journal article" date="2013" name="Nature">
        <title>Pan genome of the phytoplankton Emiliania underpins its global distribution.</title>
        <authorList>
            <person name="Read B.A."/>
            <person name="Kegel J."/>
            <person name="Klute M.J."/>
            <person name="Kuo A."/>
            <person name="Lefebvre S.C."/>
            <person name="Maumus F."/>
            <person name="Mayer C."/>
            <person name="Miller J."/>
            <person name="Monier A."/>
            <person name="Salamov A."/>
            <person name="Young J."/>
            <person name="Aguilar M."/>
            <person name="Claverie J.M."/>
            <person name="Frickenhaus S."/>
            <person name="Gonzalez K."/>
            <person name="Herman E.K."/>
            <person name="Lin Y.C."/>
            <person name="Napier J."/>
            <person name="Ogata H."/>
            <person name="Sarno A.F."/>
            <person name="Shmutz J."/>
            <person name="Schroeder D."/>
            <person name="de Vargas C."/>
            <person name="Verret F."/>
            <person name="von Dassow P."/>
            <person name="Valentin K."/>
            <person name="Van de Peer Y."/>
            <person name="Wheeler G."/>
            <person name="Dacks J.B."/>
            <person name="Delwiche C.F."/>
            <person name="Dyhrman S.T."/>
            <person name="Glockner G."/>
            <person name="John U."/>
            <person name="Richards T."/>
            <person name="Worden A.Z."/>
            <person name="Zhang X."/>
            <person name="Grigoriev I.V."/>
            <person name="Allen A.E."/>
            <person name="Bidle K."/>
            <person name="Borodovsky M."/>
            <person name="Bowler C."/>
            <person name="Brownlee C."/>
            <person name="Cock J.M."/>
            <person name="Elias M."/>
            <person name="Gladyshev V.N."/>
            <person name="Groth M."/>
            <person name="Guda C."/>
            <person name="Hadaegh A."/>
            <person name="Iglesias-Rodriguez M.D."/>
            <person name="Jenkins J."/>
            <person name="Jones B.M."/>
            <person name="Lawson T."/>
            <person name="Leese F."/>
            <person name="Lindquist E."/>
            <person name="Lobanov A."/>
            <person name="Lomsadze A."/>
            <person name="Malik S.B."/>
            <person name="Marsh M.E."/>
            <person name="Mackinder L."/>
            <person name="Mock T."/>
            <person name="Mueller-Roeber B."/>
            <person name="Pagarete A."/>
            <person name="Parker M."/>
            <person name="Probert I."/>
            <person name="Quesneville H."/>
            <person name="Raines C."/>
            <person name="Rensing S.A."/>
            <person name="Riano-Pachon D.M."/>
            <person name="Richier S."/>
            <person name="Rokitta S."/>
            <person name="Shiraiwa Y."/>
            <person name="Soanes D.M."/>
            <person name="van der Giezen M."/>
            <person name="Wahlund T.M."/>
            <person name="Williams B."/>
            <person name="Wilson W."/>
            <person name="Wolfe G."/>
            <person name="Wurch L.L."/>
        </authorList>
    </citation>
    <scope>NUCLEOTIDE SEQUENCE</scope>
</reference>
<keyword evidence="2" id="KW-0732">Signal</keyword>
<dbReference type="GeneID" id="17255708"/>
<keyword evidence="4" id="KW-1185">Reference proteome</keyword>
<evidence type="ECO:0000256" key="1">
    <source>
        <dbReference type="SAM" id="MobiDB-lite"/>
    </source>
</evidence>
<sequence>MQVLASVLIFLGLALLAFTSISSAPRIVRMEPSSRAIPSATTVSPASPLPVSAPANEGKPQASGAGAPSEASRSDLSTRSGAVADPTCHARLHTDYMGERAPVWGLGKPGFHLQSAAECCAACQAHNRVCGKPGSSAKAWWPSRPELRCGNNPGCNVWVYCPEKQCFAFDIHVHTQGECWLKQQHANITRPKDPHEGHTSFPAAMRASPREVWPWAVDKKIWPGGIPEKVPWISGVLAPEGAQVTSAPADDRWRKRWCDKHADSGQRTEWTQHSQERVSRVTPSFFKWQLDSIDQFIIVSA</sequence>
<feature type="chain" id="PRO_5044291031" description="Apple domain-containing protein" evidence="2">
    <location>
        <begin position="25"/>
        <end position="301"/>
    </location>
</feature>